<sequence>MILTVFYKASMIANYKISITPSEPHKTLGHINLRDIILGGQDGLVNVLGLLLGIAVASNDLRIILAGGLAATFAESISMAAVAYTYTRAQQSLYEGELAREKREIEETPQEEKEELRDLYRQKGFSGKLLDEVVEKIASDKNVWLDEMMKSELSLSLVETKKAFISSAVVGLAAVVGSLIPMIPFFLLPFAQMSINQAIWWSLIISAIALFILGAYKAQTSIGDWRKSGAEIAIIGTVSALVGYLVGFFFKAPLSP</sequence>
<dbReference type="AlphaFoldDB" id="A0A1G1W8L1"/>
<dbReference type="GO" id="GO:0005384">
    <property type="term" value="F:manganese ion transmembrane transporter activity"/>
    <property type="evidence" value="ECO:0007669"/>
    <property type="project" value="InterPro"/>
</dbReference>
<evidence type="ECO:0000313" key="7">
    <source>
        <dbReference type="Proteomes" id="UP000178493"/>
    </source>
</evidence>
<gene>
    <name evidence="6" type="ORF">A2126_00880</name>
</gene>
<proteinExistence type="predicted"/>
<dbReference type="PANTHER" id="PTHR31851">
    <property type="entry name" value="FE(2+)/MN(2+) TRANSPORTER PCL1"/>
    <property type="match status" value="1"/>
</dbReference>
<evidence type="ECO:0008006" key="8">
    <source>
        <dbReference type="Google" id="ProtNLM"/>
    </source>
</evidence>
<organism evidence="6 7">
    <name type="scientific">Candidatus Woykebacteria bacterium GWB1_45_5</name>
    <dbReference type="NCBI Taxonomy" id="1802592"/>
    <lineage>
        <taxon>Bacteria</taxon>
        <taxon>Candidatus Woykeibacteriota</taxon>
    </lineage>
</organism>
<feature type="transmembrane region" description="Helical" evidence="5">
    <location>
        <begin position="36"/>
        <end position="57"/>
    </location>
</feature>
<evidence type="ECO:0000256" key="1">
    <source>
        <dbReference type="ARBA" id="ARBA00004127"/>
    </source>
</evidence>
<comment type="caution">
    <text evidence="6">The sequence shown here is derived from an EMBL/GenBank/DDBJ whole genome shotgun (WGS) entry which is preliminary data.</text>
</comment>
<evidence type="ECO:0000313" key="6">
    <source>
        <dbReference type="EMBL" id="OGY24015.1"/>
    </source>
</evidence>
<dbReference type="Proteomes" id="UP000178493">
    <property type="component" value="Unassembled WGS sequence"/>
</dbReference>
<dbReference type="InterPro" id="IPR008217">
    <property type="entry name" value="Ccc1_fam"/>
</dbReference>
<keyword evidence="4 5" id="KW-0472">Membrane</keyword>
<dbReference type="Pfam" id="PF01988">
    <property type="entry name" value="VIT1"/>
    <property type="match status" value="1"/>
</dbReference>
<comment type="subcellular location">
    <subcellularLocation>
        <location evidence="1">Endomembrane system</location>
        <topology evidence="1">Multi-pass membrane protein</topology>
    </subcellularLocation>
</comment>
<dbReference type="GO" id="GO:0030026">
    <property type="term" value="P:intracellular manganese ion homeostasis"/>
    <property type="evidence" value="ECO:0007669"/>
    <property type="project" value="InterPro"/>
</dbReference>
<feature type="transmembrane region" description="Helical" evidence="5">
    <location>
        <begin position="63"/>
        <end position="86"/>
    </location>
</feature>
<name>A0A1G1W8L1_9BACT</name>
<evidence type="ECO:0000256" key="3">
    <source>
        <dbReference type="ARBA" id="ARBA00022989"/>
    </source>
</evidence>
<dbReference type="EMBL" id="MHCO01000022">
    <property type="protein sequence ID" value="OGY24015.1"/>
    <property type="molecule type" value="Genomic_DNA"/>
</dbReference>
<evidence type="ECO:0000256" key="2">
    <source>
        <dbReference type="ARBA" id="ARBA00022692"/>
    </source>
</evidence>
<feature type="transmembrane region" description="Helical" evidence="5">
    <location>
        <begin position="198"/>
        <end position="216"/>
    </location>
</feature>
<evidence type="ECO:0000256" key="5">
    <source>
        <dbReference type="SAM" id="Phobius"/>
    </source>
</evidence>
<reference evidence="6 7" key="1">
    <citation type="journal article" date="2016" name="Nat. Commun.">
        <title>Thousands of microbial genomes shed light on interconnected biogeochemical processes in an aquifer system.</title>
        <authorList>
            <person name="Anantharaman K."/>
            <person name="Brown C.T."/>
            <person name="Hug L.A."/>
            <person name="Sharon I."/>
            <person name="Castelle C.J."/>
            <person name="Probst A.J."/>
            <person name="Thomas B.C."/>
            <person name="Singh A."/>
            <person name="Wilkins M.J."/>
            <person name="Karaoz U."/>
            <person name="Brodie E.L."/>
            <person name="Williams K.H."/>
            <person name="Hubbard S.S."/>
            <person name="Banfield J.F."/>
        </authorList>
    </citation>
    <scope>NUCLEOTIDE SEQUENCE [LARGE SCALE GENOMIC DNA]</scope>
</reference>
<feature type="transmembrane region" description="Helical" evidence="5">
    <location>
        <begin position="163"/>
        <end position="186"/>
    </location>
</feature>
<evidence type="ECO:0000256" key="4">
    <source>
        <dbReference type="ARBA" id="ARBA00023136"/>
    </source>
</evidence>
<dbReference type="GO" id="GO:0012505">
    <property type="term" value="C:endomembrane system"/>
    <property type="evidence" value="ECO:0007669"/>
    <property type="project" value="UniProtKB-SubCell"/>
</dbReference>
<keyword evidence="2 5" id="KW-0812">Transmembrane</keyword>
<accession>A0A1G1W8L1</accession>
<protein>
    <recommendedName>
        <fullName evidence="8">Iron transporter</fullName>
    </recommendedName>
</protein>
<feature type="transmembrane region" description="Helical" evidence="5">
    <location>
        <begin position="228"/>
        <end position="250"/>
    </location>
</feature>
<keyword evidence="3 5" id="KW-1133">Transmembrane helix</keyword>